<dbReference type="Proteomes" id="UP001190091">
    <property type="component" value="Unassembled WGS sequence"/>
</dbReference>
<reference evidence="3" key="2">
    <citation type="submission" date="2021-02" db="EMBL/GenBank/DDBJ databases">
        <title>Co-localization of colistin and carbapenem -resistance genes on a novel transferable IncHI2 plasmid in Escherichia coli from chicken-origin.</title>
        <authorList>
            <person name="Hoffmann M."/>
            <person name="Balkey M."/>
            <person name="Ronco T."/>
            <person name="Hendriksen R.S."/>
        </authorList>
    </citation>
    <scope>NUCLEOTIDE SEQUENCE</scope>
    <source>
        <strain evidence="3">CFSAN083829</strain>
    </source>
</reference>
<dbReference type="RefSeq" id="WP_000196517.1">
    <property type="nucleotide sequence ID" value="NZ_BFIP01000112.1"/>
</dbReference>
<dbReference type="EMBL" id="MPAF01000141">
    <property type="protein sequence ID" value="OOK21793.1"/>
    <property type="molecule type" value="Genomic_DNA"/>
</dbReference>
<evidence type="ECO:0000313" key="2">
    <source>
        <dbReference type="EMBL" id="OOK21793.1"/>
    </source>
</evidence>
<dbReference type="Proteomes" id="UP000663166">
    <property type="component" value="Chromosome"/>
</dbReference>
<accession>A0A1M2FKN5</accession>
<sequence>MTRFCCTMQRPQFEAIMRQRMPVLTLFRPATRPQPGDELEITIVSPDRTTETTIADILNRRPGSESHSWTVVIRPRRSPEEPEPCTPAGKIMQRYHEERTRRHNGGLARTLNTVNHKAALARMVFSPQRNSFARPAQNGRKQQ</sequence>
<dbReference type="EMBL" id="CAUZHL010000002">
    <property type="protein sequence ID" value="CAK1208722.1"/>
    <property type="molecule type" value="Genomic_DNA"/>
</dbReference>
<evidence type="ECO:0000313" key="3">
    <source>
        <dbReference type="EMBL" id="QRZ99134.1"/>
    </source>
</evidence>
<evidence type="ECO:0000313" key="5">
    <source>
        <dbReference type="Proteomes" id="UP000663166"/>
    </source>
</evidence>
<gene>
    <name evidence="2" type="ORF">BMT91_26340</name>
    <name evidence="1" type="ORF">FGAF848_13500</name>
    <name evidence="3" type="ORF">JNP96_09330</name>
</gene>
<dbReference type="AlphaFoldDB" id="A0A1M2FKN5"/>
<evidence type="ECO:0000313" key="1">
    <source>
        <dbReference type="EMBL" id="CAK1208722.1"/>
    </source>
</evidence>
<name>A0A1M2FKN5_ECOLX</name>
<proteinExistence type="predicted"/>
<reference evidence="2 4" key="1">
    <citation type="submission" date="2016-10" db="EMBL/GenBank/DDBJ databases">
        <title>Whole genome sequences of antibiotic resistant commensal Escherichia coli from healthy Australian adults.</title>
        <authorList>
            <person name="Moran R.A."/>
            <person name="Anantham S."/>
            <person name="Nigro S.J."/>
            <person name="Holt K.E."/>
            <person name="Hall R.M."/>
        </authorList>
    </citation>
    <scope>NUCLEOTIDE SEQUENCE [LARGE SCALE GENOMIC DNA]</scope>
    <source>
        <strain evidence="2 4">2.3-R4</strain>
    </source>
</reference>
<dbReference type="EMBL" id="CP070393">
    <property type="protein sequence ID" value="QRZ99134.1"/>
    <property type="molecule type" value="Genomic_DNA"/>
</dbReference>
<reference evidence="1" key="3">
    <citation type="submission" date="2023-10" db="EMBL/GenBank/DDBJ databases">
        <authorList>
            <person name="Leclercq S."/>
        </authorList>
    </citation>
    <scope>NUCLEOTIDE SEQUENCE</scope>
    <source>
        <strain evidence="1">F848</strain>
    </source>
</reference>
<protein>
    <submittedName>
        <fullName evidence="3">Uncharacterized protein</fullName>
    </submittedName>
</protein>
<dbReference type="Proteomes" id="UP000188855">
    <property type="component" value="Unassembled WGS sequence"/>
</dbReference>
<evidence type="ECO:0000313" key="4">
    <source>
        <dbReference type="Proteomes" id="UP000188855"/>
    </source>
</evidence>
<organism evidence="3 5">
    <name type="scientific">Escherichia coli</name>
    <dbReference type="NCBI Taxonomy" id="562"/>
    <lineage>
        <taxon>Bacteria</taxon>
        <taxon>Pseudomonadati</taxon>
        <taxon>Pseudomonadota</taxon>
        <taxon>Gammaproteobacteria</taxon>
        <taxon>Enterobacterales</taxon>
        <taxon>Enterobacteriaceae</taxon>
        <taxon>Escherichia</taxon>
    </lineage>
</organism>